<keyword evidence="2" id="KW-0805">Transcription regulation</keyword>
<dbReference type="Gene3D" id="2.170.150.80">
    <property type="entry name" value="NAC domain"/>
    <property type="match status" value="1"/>
</dbReference>
<proteinExistence type="evidence at transcript level"/>
<dbReference type="EMBL" id="KU534096">
    <property type="protein sequence ID" value="ANV19796.1"/>
    <property type="molecule type" value="mRNA"/>
</dbReference>
<dbReference type="Pfam" id="PF02365">
    <property type="entry name" value="NAM"/>
    <property type="match status" value="1"/>
</dbReference>
<comment type="subcellular location">
    <subcellularLocation>
        <location evidence="1">Nucleus</location>
    </subcellularLocation>
</comment>
<evidence type="ECO:0000256" key="2">
    <source>
        <dbReference type="ARBA" id="ARBA00023015"/>
    </source>
</evidence>
<keyword evidence="3" id="KW-0238">DNA-binding</keyword>
<dbReference type="PROSITE" id="PS51005">
    <property type="entry name" value="NAC"/>
    <property type="match status" value="1"/>
</dbReference>
<dbReference type="SUPFAM" id="SSF101941">
    <property type="entry name" value="NAC domain"/>
    <property type="match status" value="1"/>
</dbReference>
<reference evidence="7" key="1">
    <citation type="submission" date="2016-01" db="EMBL/GenBank/DDBJ databases">
        <authorList>
            <person name="Oliw E.H."/>
        </authorList>
    </citation>
    <scope>NUCLEOTIDE SEQUENCE</scope>
</reference>
<evidence type="ECO:0000256" key="1">
    <source>
        <dbReference type="ARBA" id="ARBA00004123"/>
    </source>
</evidence>
<sequence length="290" mass="33260">MKNNGIPYIIFFSSNLPPGCRFYPSEEQLLSYYLHHKNNTTNSTPQPQSQSQSSSNNNEFYDAIKEINLYNYNPFELPEVTCFRFGYKGRKRHWYCFTQNEERERDTNWRKAGFGYWKRKGKIRDVMGSFGNSHNVVLGRRKCFIFYLQKFNGKTSVKTDWFMYEYALVDNSKASFVVCRVFVKSRGRNSISEHALSSCAEESIATVRHIGIQHDGSIISVLDEDKTHGCDYVNGKIVGQQTHLVEETEPNNEVKLPGLAGSTGLLADSLTAHHLTSLIEGDYLEMDDLV</sequence>
<accession>A0A1B1SHT3</accession>
<feature type="domain" description="NAC" evidence="6">
    <location>
        <begin position="16"/>
        <end position="184"/>
    </location>
</feature>
<dbReference type="InterPro" id="IPR036093">
    <property type="entry name" value="NAC_dom_sf"/>
</dbReference>
<organism evidence="7">
    <name type="scientific">Haloxylon ammodendron</name>
    <dbReference type="NCBI Taxonomy" id="151230"/>
    <lineage>
        <taxon>Eukaryota</taxon>
        <taxon>Viridiplantae</taxon>
        <taxon>Streptophyta</taxon>
        <taxon>Embryophyta</taxon>
        <taxon>Tracheophyta</taxon>
        <taxon>Spermatophyta</taxon>
        <taxon>Magnoliopsida</taxon>
        <taxon>eudicotyledons</taxon>
        <taxon>Gunneridae</taxon>
        <taxon>Pentapetalae</taxon>
        <taxon>Caryophyllales</taxon>
        <taxon>Chenopodiaceae</taxon>
        <taxon>Salsoloideae</taxon>
        <taxon>Salsoleae</taxon>
        <taxon>Haloxylon</taxon>
    </lineage>
</organism>
<name>A0A1B1SHT3_9CARY</name>
<evidence type="ECO:0000256" key="4">
    <source>
        <dbReference type="ARBA" id="ARBA00023163"/>
    </source>
</evidence>
<evidence type="ECO:0000313" key="7">
    <source>
        <dbReference type="EMBL" id="ANV19796.1"/>
    </source>
</evidence>
<dbReference type="InterPro" id="IPR003441">
    <property type="entry name" value="NAC-dom"/>
</dbReference>
<dbReference type="AlphaFoldDB" id="A0A1B1SHT3"/>
<dbReference type="GO" id="GO:0005634">
    <property type="term" value="C:nucleus"/>
    <property type="evidence" value="ECO:0007669"/>
    <property type="project" value="UniProtKB-SubCell"/>
</dbReference>
<evidence type="ECO:0000256" key="5">
    <source>
        <dbReference type="ARBA" id="ARBA00023242"/>
    </source>
</evidence>
<evidence type="ECO:0000256" key="3">
    <source>
        <dbReference type="ARBA" id="ARBA00023125"/>
    </source>
</evidence>
<protein>
    <submittedName>
        <fullName evidence="7">NAC4</fullName>
    </submittedName>
</protein>
<dbReference type="PANTHER" id="PTHR31989">
    <property type="entry name" value="NAC DOMAIN-CONTAINING PROTEIN 82-RELATED"/>
    <property type="match status" value="1"/>
</dbReference>
<dbReference type="GO" id="GO:0006355">
    <property type="term" value="P:regulation of DNA-templated transcription"/>
    <property type="evidence" value="ECO:0007669"/>
    <property type="project" value="InterPro"/>
</dbReference>
<evidence type="ECO:0000259" key="6">
    <source>
        <dbReference type="PROSITE" id="PS51005"/>
    </source>
</evidence>
<keyword evidence="5" id="KW-0539">Nucleus</keyword>
<keyword evidence="4" id="KW-0804">Transcription</keyword>
<dbReference type="GO" id="GO:0003677">
    <property type="term" value="F:DNA binding"/>
    <property type="evidence" value="ECO:0007669"/>
    <property type="project" value="UniProtKB-KW"/>
</dbReference>